<dbReference type="OrthoDB" id="19679at2759"/>
<reference evidence="6 8" key="2">
    <citation type="submission" date="2018-03" db="EMBL/GenBank/DDBJ databases">
        <authorList>
            <person name="Fogelqvist J."/>
        </authorList>
    </citation>
    <scope>NUCLEOTIDE SEQUENCE [LARGE SCALE GENOMIC DNA]</scope>
</reference>
<evidence type="ECO:0000313" key="5">
    <source>
        <dbReference type="EMBL" id="CEP03880.1"/>
    </source>
</evidence>
<keyword evidence="3" id="KW-0539">Nucleus</keyword>
<feature type="region of interest" description="Disordered" evidence="4">
    <location>
        <begin position="171"/>
        <end position="198"/>
    </location>
</feature>
<dbReference type="OMA" id="FSDHHIP"/>
<dbReference type="EMBL" id="OVEO01000012">
    <property type="protein sequence ID" value="SPQ99839.1"/>
    <property type="molecule type" value="Genomic_DNA"/>
</dbReference>
<evidence type="ECO:0000313" key="8">
    <source>
        <dbReference type="Proteomes" id="UP000290189"/>
    </source>
</evidence>
<feature type="compositionally biased region" description="Low complexity" evidence="4">
    <location>
        <begin position="332"/>
        <end position="347"/>
    </location>
</feature>
<evidence type="ECO:0000256" key="1">
    <source>
        <dbReference type="ARBA" id="ARBA00004123"/>
    </source>
</evidence>
<feature type="region of interest" description="Disordered" evidence="4">
    <location>
        <begin position="259"/>
        <end position="347"/>
    </location>
</feature>
<reference evidence="5 7" key="1">
    <citation type="submission" date="2015-02" db="EMBL/GenBank/DDBJ databases">
        <authorList>
            <person name="Chooi Y.-H."/>
        </authorList>
    </citation>
    <scope>NUCLEOTIDE SEQUENCE [LARGE SCALE GENOMIC DNA]</scope>
    <source>
        <strain evidence="5">E3</strain>
    </source>
</reference>
<comment type="similarity">
    <text evidence="2">Belongs to the ESS2 family.</text>
</comment>
<dbReference type="GO" id="GO:0071013">
    <property type="term" value="C:catalytic step 2 spliceosome"/>
    <property type="evidence" value="ECO:0007669"/>
    <property type="project" value="TreeGrafter"/>
</dbReference>
<evidence type="ECO:0000313" key="6">
    <source>
        <dbReference type="EMBL" id="SPQ99839.1"/>
    </source>
</evidence>
<dbReference type="EMBL" id="CDSF01000155">
    <property type="protein sequence ID" value="CEP03880.1"/>
    <property type="molecule type" value="Genomic_DNA"/>
</dbReference>
<proteinExistence type="inferred from homology"/>
<dbReference type="PANTHER" id="PTHR12940:SF0">
    <property type="entry name" value="SPLICING FACTOR ESS-2 HOMOLOG"/>
    <property type="match status" value="1"/>
</dbReference>
<dbReference type="Proteomes" id="UP000039324">
    <property type="component" value="Unassembled WGS sequence"/>
</dbReference>
<protein>
    <submittedName>
        <fullName evidence="5">Uncharacterized protein</fullName>
    </submittedName>
</protein>
<feature type="compositionally biased region" description="Low complexity" evidence="4">
    <location>
        <begin position="172"/>
        <end position="187"/>
    </location>
</feature>
<name>A0A0G4J8H4_PLABS</name>
<sequence>MDVVPSSSSKAVTVAVHGRVEHVSRPAPQKVVLEEDAYVGAVDAIIKRDFFPDLLPDNAPVPDARLNEFVATHTSEDNASFNDIIDRQNAALREGTRWMDAKSDGVRRAADLRDRLQLPAAHDDDDPRPKCLEFGAYQPQNALMFNASTEHPHVIVDRGDRVAPENTRLRESCSSSMSDATSATIDSGVQDGSATPTIRGYKPVRAPVYEPDKVPITTWGRVAGTPVQLDDGDQEQAAVRGFRVPDAPDRERIARRLGQAAAKSIAKRQRDRSWTPSPRLTRTPSTPRAVQMSPAARRLLSKRQKSRGAGDPELRASYSGTPVRDPYDEFTPGPAGRRSPSARSSTR</sequence>
<keyword evidence="7" id="KW-1185">Reference proteome</keyword>
<comment type="subcellular location">
    <subcellularLocation>
        <location evidence="1">Nucleus</location>
    </subcellularLocation>
</comment>
<dbReference type="Pfam" id="PF09751">
    <property type="entry name" value="Es2"/>
    <property type="match status" value="2"/>
</dbReference>
<evidence type="ECO:0000256" key="4">
    <source>
        <dbReference type="SAM" id="MobiDB-lite"/>
    </source>
</evidence>
<geneLocation type="mitochondrion" evidence="6"/>
<accession>A0A0G4J8H4</accession>
<evidence type="ECO:0000256" key="3">
    <source>
        <dbReference type="ARBA" id="ARBA00023242"/>
    </source>
</evidence>
<dbReference type="STRING" id="37360.A0A0G4J8H4"/>
<evidence type="ECO:0000256" key="2">
    <source>
        <dbReference type="ARBA" id="ARBA00009072"/>
    </source>
</evidence>
<dbReference type="InterPro" id="IPR019148">
    <property type="entry name" value="Nuclear_protein_DGCR14_ESS-2"/>
</dbReference>
<evidence type="ECO:0000313" key="7">
    <source>
        <dbReference type="Proteomes" id="UP000039324"/>
    </source>
</evidence>
<dbReference type="Proteomes" id="UP000290189">
    <property type="component" value="Unassembled WGS sequence"/>
</dbReference>
<keyword evidence="6" id="KW-0496">Mitochondrion</keyword>
<feature type="compositionally biased region" description="Low complexity" evidence="4">
    <location>
        <begin position="274"/>
        <end position="288"/>
    </location>
</feature>
<dbReference type="AlphaFoldDB" id="A0A0G4J8H4"/>
<organism evidence="5 7">
    <name type="scientific">Plasmodiophora brassicae</name>
    <name type="common">Clubroot disease agent</name>
    <dbReference type="NCBI Taxonomy" id="37360"/>
    <lineage>
        <taxon>Eukaryota</taxon>
        <taxon>Sar</taxon>
        <taxon>Rhizaria</taxon>
        <taxon>Endomyxa</taxon>
        <taxon>Phytomyxea</taxon>
        <taxon>Plasmodiophorida</taxon>
        <taxon>Plasmodiophoridae</taxon>
        <taxon>Plasmodiophora</taxon>
    </lineage>
</organism>
<dbReference type="PANTHER" id="PTHR12940">
    <property type="entry name" value="ES-2 PROTEIN - RELATED"/>
    <property type="match status" value="1"/>
</dbReference>
<gene>
    <name evidence="5" type="ORF">PBRA_003486</name>
    <name evidence="6" type="ORF">PLBR_LOCUS7054</name>
</gene>